<evidence type="ECO:0000256" key="6">
    <source>
        <dbReference type="ARBA" id="ARBA00022723"/>
    </source>
</evidence>
<dbReference type="GO" id="GO:0004096">
    <property type="term" value="F:catalase activity"/>
    <property type="evidence" value="ECO:0007669"/>
    <property type="project" value="InterPro"/>
</dbReference>
<proteinExistence type="inferred from homology"/>
<evidence type="ECO:0000256" key="4">
    <source>
        <dbReference type="ARBA" id="ARBA00022589"/>
    </source>
</evidence>
<dbReference type="GO" id="GO:0005739">
    <property type="term" value="C:mitochondrion"/>
    <property type="evidence" value="ECO:0007669"/>
    <property type="project" value="TreeGrafter"/>
</dbReference>
<comment type="similarity">
    <text evidence="2">Belongs to the catalase family.</text>
</comment>
<evidence type="ECO:0000256" key="1">
    <source>
        <dbReference type="ARBA" id="ARBA00004913"/>
    </source>
</evidence>
<feature type="region of interest" description="Disordered" evidence="11">
    <location>
        <begin position="459"/>
        <end position="484"/>
    </location>
</feature>
<evidence type="ECO:0000256" key="7">
    <source>
        <dbReference type="ARBA" id="ARBA00023002"/>
    </source>
</evidence>
<dbReference type="OrthoDB" id="6880011at2759"/>
<dbReference type="PROSITE" id="PS00437">
    <property type="entry name" value="CATALASE_1"/>
    <property type="match status" value="1"/>
</dbReference>
<evidence type="ECO:0000256" key="10">
    <source>
        <dbReference type="PIRSR" id="PIRSR038928-2"/>
    </source>
</evidence>
<dbReference type="GO" id="GO:0042542">
    <property type="term" value="P:response to hydrogen peroxide"/>
    <property type="evidence" value="ECO:0007669"/>
    <property type="project" value="TreeGrafter"/>
</dbReference>
<evidence type="ECO:0000256" key="11">
    <source>
        <dbReference type="SAM" id="MobiDB-lite"/>
    </source>
</evidence>
<dbReference type="InterPro" id="IPR020835">
    <property type="entry name" value="Catalase_sf"/>
</dbReference>
<comment type="pathway">
    <text evidence="1">Alkaloid biosynthesis.</text>
</comment>
<dbReference type="SUPFAM" id="SSF56634">
    <property type="entry name" value="Heme-dependent catalase-like"/>
    <property type="match status" value="1"/>
</dbReference>
<keyword evidence="3" id="KW-0575">Peroxidase</keyword>
<accession>A0A6J3LTV7</accession>
<feature type="region of interest" description="Disordered" evidence="11">
    <location>
        <begin position="334"/>
        <end position="375"/>
    </location>
</feature>
<dbReference type="Proteomes" id="UP000504637">
    <property type="component" value="Unplaced"/>
</dbReference>
<gene>
    <name evidence="14" type="ORF">K489DRAFT_384136</name>
</gene>
<feature type="domain" description="Catalase core" evidence="12">
    <location>
        <begin position="4"/>
        <end position="376"/>
    </location>
</feature>
<dbReference type="GO" id="GO:0042744">
    <property type="term" value="P:hydrogen peroxide catabolic process"/>
    <property type="evidence" value="ECO:0007669"/>
    <property type="project" value="TreeGrafter"/>
</dbReference>
<keyword evidence="8 10" id="KW-0408">Iron</keyword>
<feature type="binding site" description="axial binding residue" evidence="10">
    <location>
        <position position="319"/>
    </location>
    <ligand>
        <name>heme</name>
        <dbReference type="ChEBI" id="CHEBI:30413"/>
    </ligand>
    <ligandPart>
        <name>Fe</name>
        <dbReference type="ChEBI" id="CHEBI:18248"/>
    </ligandPart>
</feature>
<name>A0A6J3LTV7_9PEZI</name>
<dbReference type="GO" id="GO:0009820">
    <property type="term" value="P:alkaloid metabolic process"/>
    <property type="evidence" value="ECO:0007669"/>
    <property type="project" value="UniProtKB-KW"/>
</dbReference>
<keyword evidence="5 10" id="KW-0349">Heme</keyword>
<dbReference type="Pfam" id="PF00199">
    <property type="entry name" value="Catalase"/>
    <property type="match status" value="1"/>
</dbReference>
<evidence type="ECO:0000256" key="3">
    <source>
        <dbReference type="ARBA" id="ARBA00022559"/>
    </source>
</evidence>
<evidence type="ECO:0000256" key="8">
    <source>
        <dbReference type="ARBA" id="ARBA00023004"/>
    </source>
</evidence>
<dbReference type="SMART" id="SM01060">
    <property type="entry name" value="Catalase"/>
    <property type="match status" value="1"/>
</dbReference>
<evidence type="ECO:0000256" key="5">
    <source>
        <dbReference type="ARBA" id="ARBA00022617"/>
    </source>
</evidence>
<dbReference type="PANTHER" id="PTHR11465:SF9">
    <property type="entry name" value="CATALASE"/>
    <property type="match status" value="1"/>
</dbReference>
<evidence type="ECO:0000313" key="14">
    <source>
        <dbReference type="RefSeq" id="XP_033456257.1"/>
    </source>
</evidence>
<feature type="active site" evidence="9">
    <location>
        <position position="102"/>
    </location>
</feature>
<dbReference type="GO" id="GO:0005777">
    <property type="term" value="C:peroxisome"/>
    <property type="evidence" value="ECO:0007669"/>
    <property type="project" value="TreeGrafter"/>
</dbReference>
<reference evidence="14" key="2">
    <citation type="submission" date="2020-04" db="EMBL/GenBank/DDBJ databases">
        <authorList>
            <consortium name="NCBI Genome Project"/>
        </authorList>
    </citation>
    <scope>NUCLEOTIDE SEQUENCE</scope>
    <source>
        <strain evidence="14">CBS 342.82</strain>
    </source>
</reference>
<keyword evidence="13" id="KW-1185">Reference proteome</keyword>
<dbReference type="InterPro" id="IPR002226">
    <property type="entry name" value="Catalase_haem_BS"/>
</dbReference>
<keyword evidence="7" id="KW-0560">Oxidoreductase</keyword>
<protein>
    <submittedName>
        <fullName evidence="14">Catalase-domain-containing protein</fullName>
    </submittedName>
</protein>
<dbReference type="Gene3D" id="2.40.180.10">
    <property type="entry name" value="Catalase core domain"/>
    <property type="match status" value="1"/>
</dbReference>
<dbReference type="InterPro" id="IPR024711">
    <property type="entry name" value="Catalase_clade1/3"/>
</dbReference>
<evidence type="ECO:0000256" key="9">
    <source>
        <dbReference type="PIRSR" id="PIRSR038928-1"/>
    </source>
</evidence>
<comment type="cofactor">
    <cofactor evidence="10">
        <name>heme</name>
        <dbReference type="ChEBI" id="CHEBI:30413"/>
    </cofactor>
</comment>
<feature type="compositionally biased region" description="Polar residues" evidence="11">
    <location>
        <begin position="356"/>
        <end position="372"/>
    </location>
</feature>
<dbReference type="InterPro" id="IPR018028">
    <property type="entry name" value="Catalase"/>
</dbReference>
<dbReference type="PRINTS" id="PR00067">
    <property type="entry name" value="CATALASE"/>
</dbReference>
<dbReference type="InterPro" id="IPR011614">
    <property type="entry name" value="Catalase_core"/>
</dbReference>
<dbReference type="RefSeq" id="XP_033456257.1">
    <property type="nucleotide sequence ID" value="XM_033605787.1"/>
</dbReference>
<keyword evidence="6 10" id="KW-0479">Metal-binding</keyword>
<keyword evidence="4" id="KW-0017">Alkaloid metabolism</keyword>
<feature type="compositionally biased region" description="Polar residues" evidence="11">
    <location>
        <begin position="459"/>
        <end position="468"/>
    </location>
</feature>
<feature type="active site" evidence="9">
    <location>
        <position position="29"/>
    </location>
</feature>
<dbReference type="GO" id="GO:0046872">
    <property type="term" value="F:metal ion binding"/>
    <property type="evidence" value="ECO:0007669"/>
    <property type="project" value="UniProtKB-KW"/>
</dbReference>
<reference evidence="14" key="1">
    <citation type="submission" date="2020-01" db="EMBL/GenBank/DDBJ databases">
        <authorList>
            <consortium name="DOE Joint Genome Institute"/>
            <person name="Haridas S."/>
            <person name="Albert R."/>
            <person name="Binder M."/>
            <person name="Bloem J."/>
            <person name="Labutti K."/>
            <person name="Salamov A."/>
            <person name="Andreopoulos B."/>
            <person name="Baker S.E."/>
            <person name="Barry K."/>
            <person name="Bills G."/>
            <person name="Bluhm B.H."/>
            <person name="Cannon C."/>
            <person name="Castanera R."/>
            <person name="Culley D.E."/>
            <person name="Daum C."/>
            <person name="Ezra D."/>
            <person name="Gonzalez J.B."/>
            <person name="Henrissat B."/>
            <person name="Kuo A."/>
            <person name="Liang C."/>
            <person name="Lipzen A."/>
            <person name="Lutzoni F."/>
            <person name="Magnuson J."/>
            <person name="Mondo S."/>
            <person name="Nolan M."/>
            <person name="Ohm R."/>
            <person name="Pangilinan J."/>
            <person name="Park H.-J."/>
            <person name="Ramirez L."/>
            <person name="Alfaro M."/>
            <person name="Sun H."/>
            <person name="Tritt A."/>
            <person name="Yoshinaga Y."/>
            <person name="Zwiers L.-H."/>
            <person name="Turgeon B.G."/>
            <person name="Goodwin S.B."/>
            <person name="Spatafora J.W."/>
            <person name="Crous P.W."/>
            <person name="Grigoriev I.V."/>
        </authorList>
    </citation>
    <scope>NUCLEOTIDE SEQUENCE</scope>
    <source>
        <strain evidence="14">CBS 342.82</strain>
    </source>
</reference>
<evidence type="ECO:0000259" key="12">
    <source>
        <dbReference type="SMART" id="SM01060"/>
    </source>
</evidence>
<organism evidence="14">
    <name type="scientific">Dissoconium aciculare CBS 342.82</name>
    <dbReference type="NCBI Taxonomy" id="1314786"/>
    <lineage>
        <taxon>Eukaryota</taxon>
        <taxon>Fungi</taxon>
        <taxon>Dikarya</taxon>
        <taxon>Ascomycota</taxon>
        <taxon>Pezizomycotina</taxon>
        <taxon>Dothideomycetes</taxon>
        <taxon>Dothideomycetidae</taxon>
        <taxon>Mycosphaerellales</taxon>
        <taxon>Dissoconiaceae</taxon>
        <taxon>Dissoconium</taxon>
    </lineage>
</organism>
<feature type="compositionally biased region" description="Basic and acidic residues" evidence="11">
    <location>
        <begin position="475"/>
        <end position="484"/>
    </location>
</feature>
<dbReference type="PANTHER" id="PTHR11465">
    <property type="entry name" value="CATALASE"/>
    <property type="match status" value="1"/>
</dbReference>
<reference evidence="14" key="3">
    <citation type="submission" date="2025-08" db="UniProtKB">
        <authorList>
            <consortium name="RefSeq"/>
        </authorList>
    </citation>
    <scope>IDENTIFICATION</scope>
    <source>
        <strain evidence="14">CBS 342.82</strain>
    </source>
</reference>
<sequence length="484" mass="54215">MSQLSLPEVRLVDALSQLNRERIPERVVHANGTGVFGEFEVTHDVSDICSMDMMSAVGKKTPCFARFSTTAGERGSADAVRDARGFAVKFYTDEGVFDFLGNNVPFFFIRDPQKFPSLVHAQKKNPASNLKDATRFWKWVVENQESLHMVLWLFSDYGAVTSWRHMNSYLGHAYKWVMPDGSWKYVHMYLEADAGYKLHSDDDIARFVGANTDYLAKDLHDAIGRGEYPIYTAKVQVVDPRDVRRFGYNILDMTKHWNINNYPSDMGSIPPRAFGKLTLNRSPDSHFDQVEQAAFSPSRLVPGIEPSEDPLLQARLFAYPDAQRYRLGAHNQRIPINVGPNLSPGGGAPGDARAGQSSASTSKEPRSFTSRSTPEHEQWLAEVLSKSSEELAPLDLHFARTFWTHLEGDENYQGWQERLVKSLAADIAGIDAGIRQQVLAVLGKIHQELAARVSNRTAELTGETTVPSKSVPAATKEERLRSRI</sequence>
<dbReference type="GeneID" id="54363587"/>
<evidence type="ECO:0000313" key="13">
    <source>
        <dbReference type="Proteomes" id="UP000504637"/>
    </source>
</evidence>
<dbReference type="PROSITE" id="PS51402">
    <property type="entry name" value="CATALASE_3"/>
    <property type="match status" value="1"/>
</dbReference>
<dbReference type="PIRSF" id="PIRSF038928">
    <property type="entry name" value="Catalase_clade1-3"/>
    <property type="match status" value="1"/>
</dbReference>
<dbReference type="GO" id="GO:0020037">
    <property type="term" value="F:heme binding"/>
    <property type="evidence" value="ECO:0007669"/>
    <property type="project" value="InterPro"/>
</dbReference>
<dbReference type="AlphaFoldDB" id="A0A6J3LTV7"/>
<evidence type="ECO:0000256" key="2">
    <source>
        <dbReference type="ARBA" id="ARBA00005329"/>
    </source>
</evidence>